<organism evidence="5">
    <name type="scientific">marine sediment metagenome</name>
    <dbReference type="NCBI Taxonomy" id="412755"/>
    <lineage>
        <taxon>unclassified sequences</taxon>
        <taxon>metagenomes</taxon>
        <taxon>ecological metagenomes</taxon>
    </lineage>
</organism>
<dbReference type="Pfam" id="PF00370">
    <property type="entry name" value="FGGY_N"/>
    <property type="match status" value="1"/>
</dbReference>
<comment type="caution">
    <text evidence="5">The sequence shown here is derived from an EMBL/GenBank/DDBJ whole genome shotgun (WGS) entry which is preliminary data.</text>
</comment>
<evidence type="ECO:0008006" key="6">
    <source>
        <dbReference type="Google" id="ProtNLM"/>
    </source>
</evidence>
<dbReference type="SUPFAM" id="SSF53067">
    <property type="entry name" value="Actin-like ATPase domain"/>
    <property type="match status" value="2"/>
</dbReference>
<dbReference type="PROSITE" id="PS00445">
    <property type="entry name" value="FGGY_KINASES_2"/>
    <property type="match status" value="1"/>
</dbReference>
<dbReference type="InterPro" id="IPR018484">
    <property type="entry name" value="FGGY_N"/>
</dbReference>
<gene>
    <name evidence="5" type="ORF">LCGC14_2264590</name>
</gene>
<dbReference type="CDD" id="cd07773">
    <property type="entry name" value="ASKHA_NBD_FGGY_FK"/>
    <property type="match status" value="1"/>
</dbReference>
<dbReference type="GO" id="GO:0016773">
    <property type="term" value="F:phosphotransferase activity, alcohol group as acceptor"/>
    <property type="evidence" value="ECO:0007669"/>
    <property type="project" value="InterPro"/>
</dbReference>
<evidence type="ECO:0000313" key="5">
    <source>
        <dbReference type="EMBL" id="KKL54519.1"/>
    </source>
</evidence>
<dbReference type="InterPro" id="IPR018485">
    <property type="entry name" value="FGGY_C"/>
</dbReference>
<dbReference type="EMBL" id="LAZR01031170">
    <property type="protein sequence ID" value="KKL54519.1"/>
    <property type="molecule type" value="Genomic_DNA"/>
</dbReference>
<dbReference type="PANTHER" id="PTHR43095">
    <property type="entry name" value="SUGAR KINASE"/>
    <property type="match status" value="1"/>
</dbReference>
<evidence type="ECO:0000259" key="3">
    <source>
        <dbReference type="Pfam" id="PF00370"/>
    </source>
</evidence>
<evidence type="ECO:0000256" key="1">
    <source>
        <dbReference type="ARBA" id="ARBA00022679"/>
    </source>
</evidence>
<dbReference type="Gene3D" id="3.30.420.40">
    <property type="match status" value="2"/>
</dbReference>
<dbReference type="InterPro" id="IPR018483">
    <property type="entry name" value="Carb_kinase_FGGY_CS"/>
</dbReference>
<reference evidence="5" key="1">
    <citation type="journal article" date="2015" name="Nature">
        <title>Complex archaea that bridge the gap between prokaryotes and eukaryotes.</title>
        <authorList>
            <person name="Spang A."/>
            <person name="Saw J.H."/>
            <person name="Jorgensen S.L."/>
            <person name="Zaremba-Niedzwiedzka K."/>
            <person name="Martijn J."/>
            <person name="Lind A.E."/>
            <person name="van Eijk R."/>
            <person name="Schleper C."/>
            <person name="Guy L."/>
            <person name="Ettema T.J."/>
        </authorList>
    </citation>
    <scope>NUCLEOTIDE SEQUENCE</scope>
</reference>
<dbReference type="GO" id="GO:0005975">
    <property type="term" value="P:carbohydrate metabolic process"/>
    <property type="evidence" value="ECO:0007669"/>
    <property type="project" value="InterPro"/>
</dbReference>
<sequence>IKEAVKGSTGDPVKGLGISSMGEAFTPIGPGNEYLANAMITFDTRTTSLTGPWSRDFGLEKLYKATGHTAHPMFSIFKLLWLKENRKYVFKKAVKFLCFEDLIQHALGIEPHISWPLAGRTMMFNIIKHDWEGEILDAAGIKPSRLAIPVPSGKKTGTLAPGIAGGLGFTGEVIVASAGHDQPLGALGAGVTDPGRAMYATGTSECIAPAFRGPVLTGELFKNNLCTYDYVLKGMYTTVGFSLTGGNILKWFRDEWGQPEVRESETTGVDTYELLLNKIGKKPTDLFVLPYFTPSGTPYFDTQVPGALLGLRLSTKREEVLRALLEGVAFEMRLNLDILDHSGIEISELRAIGGGAKSKIWTQLKADVLNKPITTVKVTEAACFAAAMLSCSACTGEPARSIASKWVKTGPVIHPNPENAEIYSSRFEDYKKLYPGLKALRI</sequence>
<dbReference type="InterPro" id="IPR000577">
    <property type="entry name" value="Carb_kinase_FGGY"/>
</dbReference>
<dbReference type="AlphaFoldDB" id="A0A0F9CYY6"/>
<feature type="domain" description="Carbohydrate kinase FGGY N-terminal" evidence="3">
    <location>
        <begin position="9"/>
        <end position="188"/>
    </location>
</feature>
<name>A0A0F9CYY6_9ZZZZ</name>
<dbReference type="Pfam" id="PF02782">
    <property type="entry name" value="FGGY_C"/>
    <property type="match status" value="1"/>
</dbReference>
<proteinExistence type="predicted"/>
<dbReference type="InterPro" id="IPR043129">
    <property type="entry name" value="ATPase_NBD"/>
</dbReference>
<dbReference type="GO" id="GO:0016301">
    <property type="term" value="F:kinase activity"/>
    <property type="evidence" value="ECO:0007669"/>
    <property type="project" value="UniProtKB-KW"/>
</dbReference>
<dbReference type="PANTHER" id="PTHR43095:SF2">
    <property type="entry name" value="GLUCONOKINASE"/>
    <property type="match status" value="1"/>
</dbReference>
<accession>A0A0F9CYY6</accession>
<feature type="domain" description="Carbohydrate kinase FGGY C-terminal" evidence="4">
    <location>
        <begin position="198"/>
        <end position="393"/>
    </location>
</feature>
<evidence type="ECO:0000259" key="4">
    <source>
        <dbReference type="Pfam" id="PF02782"/>
    </source>
</evidence>
<protein>
    <recommendedName>
        <fullName evidence="6">Carbohydrate kinase FGGY C-terminal domain-containing protein</fullName>
    </recommendedName>
</protein>
<dbReference type="PROSITE" id="PS00933">
    <property type="entry name" value="FGGY_KINASES_1"/>
    <property type="match status" value="1"/>
</dbReference>
<dbReference type="PIRSF" id="PIRSF000538">
    <property type="entry name" value="GlpK"/>
    <property type="match status" value="1"/>
</dbReference>
<keyword evidence="2" id="KW-0418">Kinase</keyword>
<feature type="non-terminal residue" evidence="5">
    <location>
        <position position="1"/>
    </location>
</feature>
<dbReference type="InterPro" id="IPR050406">
    <property type="entry name" value="FGGY_Carb_Kinase"/>
</dbReference>
<keyword evidence="1" id="KW-0808">Transferase</keyword>
<evidence type="ECO:0000256" key="2">
    <source>
        <dbReference type="ARBA" id="ARBA00022777"/>
    </source>
</evidence>